<dbReference type="GeneID" id="55609869"/>
<proteinExistence type="predicted"/>
<keyword evidence="3" id="KW-1185">Reference proteome</keyword>
<dbReference type="InterPro" id="IPR008991">
    <property type="entry name" value="Translation_prot_SH3-like_sf"/>
</dbReference>
<dbReference type="SUPFAM" id="SSF50104">
    <property type="entry name" value="Translation proteins SH3-like domain"/>
    <property type="match status" value="1"/>
</dbReference>
<dbReference type="PROSITE" id="PS01108">
    <property type="entry name" value="RIBOSOMAL_L24"/>
    <property type="match status" value="1"/>
</dbReference>
<evidence type="ECO:0000313" key="3">
    <source>
        <dbReference type="Proteomes" id="UP000259988"/>
    </source>
</evidence>
<name>A0A345M8S8_9CAUD</name>
<dbReference type="Pfam" id="PF00467">
    <property type="entry name" value="KOW"/>
    <property type="match status" value="1"/>
</dbReference>
<dbReference type="InterPro" id="IPR014722">
    <property type="entry name" value="Rib_uL2_dom2"/>
</dbReference>
<protein>
    <recommendedName>
        <fullName evidence="1">KOW domain-containing protein</fullName>
    </recommendedName>
</protein>
<dbReference type="EMBL" id="MH576965">
    <property type="protein sequence ID" value="AXH66899.1"/>
    <property type="molecule type" value="Genomic_DNA"/>
</dbReference>
<dbReference type="Proteomes" id="UP000259988">
    <property type="component" value="Segment"/>
</dbReference>
<dbReference type="GO" id="GO:0003735">
    <property type="term" value="F:structural constituent of ribosome"/>
    <property type="evidence" value="ECO:0007669"/>
    <property type="project" value="InterPro"/>
</dbReference>
<sequence>MAYKTNDIVKIIEGPHKGKSGIVQGKAGKTYIVRTNSGTFYVHENHLKEA</sequence>
<evidence type="ECO:0000313" key="2">
    <source>
        <dbReference type="EMBL" id="AXH66899.1"/>
    </source>
</evidence>
<feature type="domain" description="KOW" evidence="1">
    <location>
        <begin position="6"/>
        <end position="24"/>
    </location>
</feature>
<accession>A0A345M8S8</accession>
<dbReference type="InterPro" id="IPR005825">
    <property type="entry name" value="Ribosomal_uL24_CS"/>
</dbReference>
<dbReference type="KEGG" id="vg:55609869"/>
<evidence type="ECO:0000259" key="1">
    <source>
        <dbReference type="Pfam" id="PF00467"/>
    </source>
</evidence>
<organism evidence="2 3">
    <name type="scientific">Streptomyces phage StarPlatinum</name>
    <dbReference type="NCBI Taxonomy" id="2283265"/>
    <lineage>
        <taxon>Viruses</taxon>
        <taxon>Duplodnaviria</taxon>
        <taxon>Heunggongvirae</taxon>
        <taxon>Uroviricota</taxon>
        <taxon>Caudoviricetes</taxon>
        <taxon>Stanwilliamsviridae</taxon>
        <taxon>Boydwoodruffvirinae</taxon>
        <taxon>Karimacvirus</taxon>
        <taxon>Karimacvirus starplatinum</taxon>
        <taxon>Streptomyces virus StarPlatinum</taxon>
    </lineage>
</organism>
<gene>
    <name evidence="2" type="primary">178</name>
    <name evidence="2" type="ORF">SEA_STARPLATINUM_178</name>
</gene>
<dbReference type="InterPro" id="IPR005824">
    <property type="entry name" value="KOW"/>
</dbReference>
<dbReference type="Gene3D" id="2.30.30.30">
    <property type="match status" value="1"/>
</dbReference>
<reference evidence="2 3" key="1">
    <citation type="submission" date="2018-07" db="EMBL/GenBank/DDBJ databases">
        <authorList>
            <person name="Cook J.L."/>
            <person name="Tucker S.D."/>
            <person name="Kassa A.K."/>
            <person name="Jones J.A."/>
            <person name="Khadka D."/>
            <person name="Klug H.M."/>
            <person name="Layton S.R."/>
            <person name="Nayek S."/>
            <person name="Bhuiyan S."/>
            <person name="Kim T."/>
            <person name="Hughes L.E."/>
            <person name="Garlena R.A."/>
            <person name="Russell D.A."/>
            <person name="Pope W.H."/>
            <person name="Jacobs-Sera D."/>
            <person name="Hatfull G.F."/>
        </authorList>
    </citation>
    <scope>NUCLEOTIDE SEQUENCE [LARGE SCALE GENOMIC DNA]</scope>
</reference>
<dbReference type="RefSeq" id="YP_009839588.1">
    <property type="nucleotide sequence ID" value="NC_048721.1"/>
</dbReference>